<organism evidence="2 3">
    <name type="scientific">Sclerotinia sclerotiorum (strain ATCC 18683 / 1980 / Ss-1)</name>
    <name type="common">White mold</name>
    <name type="synonym">Whetzelinia sclerotiorum</name>
    <dbReference type="NCBI Taxonomy" id="665079"/>
    <lineage>
        <taxon>Eukaryota</taxon>
        <taxon>Fungi</taxon>
        <taxon>Dikarya</taxon>
        <taxon>Ascomycota</taxon>
        <taxon>Pezizomycotina</taxon>
        <taxon>Leotiomycetes</taxon>
        <taxon>Helotiales</taxon>
        <taxon>Sclerotiniaceae</taxon>
        <taxon>Sclerotinia</taxon>
    </lineage>
</organism>
<keyword evidence="1" id="KW-1133">Transmembrane helix</keyword>
<keyword evidence="1" id="KW-0812">Transmembrane</keyword>
<protein>
    <submittedName>
        <fullName evidence="2">Uncharacterized protein</fullName>
    </submittedName>
</protein>
<accession>A7EQJ6</accession>
<evidence type="ECO:0000256" key="1">
    <source>
        <dbReference type="SAM" id="Phobius"/>
    </source>
</evidence>
<dbReference type="RefSeq" id="XP_001590974.1">
    <property type="nucleotide sequence ID" value="XM_001590924.1"/>
</dbReference>
<dbReference type="KEGG" id="ssl:SS1G_07598"/>
<proteinExistence type="predicted"/>
<dbReference type="AlphaFoldDB" id="A7EQJ6"/>
<feature type="transmembrane region" description="Helical" evidence="1">
    <location>
        <begin position="56"/>
        <end position="75"/>
    </location>
</feature>
<keyword evidence="1" id="KW-0472">Membrane</keyword>
<gene>
    <name evidence="2" type="ORF">SS1G_07598</name>
</gene>
<dbReference type="Proteomes" id="UP000001312">
    <property type="component" value="Unassembled WGS sequence"/>
</dbReference>
<evidence type="ECO:0000313" key="3">
    <source>
        <dbReference type="Proteomes" id="UP000001312"/>
    </source>
</evidence>
<dbReference type="GeneID" id="5487241"/>
<keyword evidence="3" id="KW-1185">Reference proteome</keyword>
<evidence type="ECO:0000313" key="2">
    <source>
        <dbReference type="EMBL" id="EDN91738.1"/>
    </source>
</evidence>
<dbReference type="InParanoid" id="A7EQJ6"/>
<dbReference type="EMBL" id="CH476630">
    <property type="protein sequence ID" value="EDN91738.1"/>
    <property type="molecule type" value="Genomic_DNA"/>
</dbReference>
<name>A7EQJ6_SCLS1</name>
<sequence length="86" mass="10110">MCGITYCNCEDSGVSRDNWEMGSVWYLGKMRRNGWTGTSEILAFAYLQNGIDREDLTSVIVIILGGGIGGWRWGWRWRWEWEWGWK</sequence>
<reference evidence="3" key="1">
    <citation type="journal article" date="2011" name="PLoS Genet.">
        <title>Genomic analysis of the necrotrophic fungal pathogens Sclerotinia sclerotiorum and Botrytis cinerea.</title>
        <authorList>
            <person name="Amselem J."/>
            <person name="Cuomo C.A."/>
            <person name="van Kan J.A."/>
            <person name="Viaud M."/>
            <person name="Benito E.P."/>
            <person name="Couloux A."/>
            <person name="Coutinho P.M."/>
            <person name="de Vries R.P."/>
            <person name="Dyer P.S."/>
            <person name="Fillinger S."/>
            <person name="Fournier E."/>
            <person name="Gout L."/>
            <person name="Hahn M."/>
            <person name="Kohn L."/>
            <person name="Lapalu N."/>
            <person name="Plummer K.M."/>
            <person name="Pradier J.M."/>
            <person name="Quevillon E."/>
            <person name="Sharon A."/>
            <person name="Simon A."/>
            <person name="ten Have A."/>
            <person name="Tudzynski B."/>
            <person name="Tudzynski P."/>
            <person name="Wincker P."/>
            <person name="Andrew M."/>
            <person name="Anthouard V."/>
            <person name="Beever R.E."/>
            <person name="Beffa R."/>
            <person name="Benoit I."/>
            <person name="Bouzid O."/>
            <person name="Brault B."/>
            <person name="Chen Z."/>
            <person name="Choquer M."/>
            <person name="Collemare J."/>
            <person name="Cotton P."/>
            <person name="Danchin E.G."/>
            <person name="Da Silva C."/>
            <person name="Gautier A."/>
            <person name="Giraud C."/>
            <person name="Giraud T."/>
            <person name="Gonzalez C."/>
            <person name="Grossetete S."/>
            <person name="Guldener U."/>
            <person name="Henrissat B."/>
            <person name="Howlett B.J."/>
            <person name="Kodira C."/>
            <person name="Kretschmer M."/>
            <person name="Lappartient A."/>
            <person name="Leroch M."/>
            <person name="Levis C."/>
            <person name="Mauceli E."/>
            <person name="Neuveglise C."/>
            <person name="Oeser B."/>
            <person name="Pearson M."/>
            <person name="Poulain J."/>
            <person name="Poussereau N."/>
            <person name="Quesneville H."/>
            <person name="Rascle C."/>
            <person name="Schumacher J."/>
            <person name="Segurens B."/>
            <person name="Sexton A."/>
            <person name="Silva E."/>
            <person name="Sirven C."/>
            <person name="Soanes D.M."/>
            <person name="Talbot N.J."/>
            <person name="Templeton M."/>
            <person name="Yandava C."/>
            <person name="Yarden O."/>
            <person name="Zeng Q."/>
            <person name="Rollins J.A."/>
            <person name="Lebrun M.H."/>
            <person name="Dickman M."/>
        </authorList>
    </citation>
    <scope>NUCLEOTIDE SEQUENCE [LARGE SCALE GENOMIC DNA]</scope>
    <source>
        <strain evidence="3">ATCC 18683 / 1980 / Ss-1</strain>
    </source>
</reference>